<sequence length="296" mass="32649">MMAVDEYYIFTGGVVPRHVTRVRIDESVTVIPAQAFKGHPNITEVVFHDGVKKVKDEAFSYCRSLRLVIMPGVEVVGAEAFWGCDALTDVECGKLEIIGVCAFGICDSLRSINLPSIKIVEIRAFSGCDALTNVKFGKELESIGSSAFYGCMSLERITIPLKDGMINDNDIFQGCEDMKHVDLVEGAILHETINALLLEEWKNDMNEEIASINQILPTAPAGSVYPDDDDDVGRKAEAIRAWITNVLLNIVQYKAQHQSYVNEASTTLQLALPSDIVIKSVLPFLKLPSYTFQGED</sequence>
<dbReference type="InterPro" id="IPR026906">
    <property type="entry name" value="LRR_5"/>
</dbReference>
<dbReference type="Gene3D" id="3.80.10.10">
    <property type="entry name" value="Ribonuclease Inhibitor"/>
    <property type="match status" value="1"/>
</dbReference>
<dbReference type="Pfam" id="PF13306">
    <property type="entry name" value="LRR_5"/>
    <property type="match status" value="1"/>
</dbReference>
<comment type="caution">
    <text evidence="1">The sequence shown here is derived from an EMBL/GenBank/DDBJ whole genome shotgun (WGS) entry which is preliminary data.</text>
</comment>
<proteinExistence type="predicted"/>
<dbReference type="InterPro" id="IPR032675">
    <property type="entry name" value="LRR_dom_sf"/>
</dbReference>
<organism evidence="1 2">
    <name type="scientific">Skeletonema marinoi</name>
    <dbReference type="NCBI Taxonomy" id="267567"/>
    <lineage>
        <taxon>Eukaryota</taxon>
        <taxon>Sar</taxon>
        <taxon>Stramenopiles</taxon>
        <taxon>Ochrophyta</taxon>
        <taxon>Bacillariophyta</taxon>
        <taxon>Coscinodiscophyceae</taxon>
        <taxon>Thalassiosirophycidae</taxon>
        <taxon>Thalassiosirales</taxon>
        <taxon>Skeletonemataceae</taxon>
        <taxon>Skeletonema</taxon>
        <taxon>Skeletonema marinoi-dohrnii complex</taxon>
    </lineage>
</organism>
<evidence type="ECO:0000313" key="1">
    <source>
        <dbReference type="EMBL" id="KAK1733232.1"/>
    </source>
</evidence>
<dbReference type="SUPFAM" id="SSF52058">
    <property type="entry name" value="L domain-like"/>
    <property type="match status" value="1"/>
</dbReference>
<dbReference type="PANTHER" id="PTHR45661:SF3">
    <property type="entry name" value="IG-LIKE DOMAIN-CONTAINING PROTEIN"/>
    <property type="match status" value="1"/>
</dbReference>
<dbReference type="Proteomes" id="UP001224775">
    <property type="component" value="Unassembled WGS sequence"/>
</dbReference>
<evidence type="ECO:0000313" key="2">
    <source>
        <dbReference type="Proteomes" id="UP001224775"/>
    </source>
</evidence>
<gene>
    <name evidence="1" type="ORF">QTG54_016089</name>
</gene>
<dbReference type="PANTHER" id="PTHR45661">
    <property type="entry name" value="SURFACE ANTIGEN"/>
    <property type="match status" value="1"/>
</dbReference>
<name>A0AAD8XT42_9STRA</name>
<dbReference type="AlphaFoldDB" id="A0AAD8XT42"/>
<protein>
    <submittedName>
        <fullName evidence="1">Leucine-rich repeat domain-containing protein</fullName>
    </submittedName>
</protein>
<accession>A0AAD8XT42</accession>
<keyword evidence="2" id="KW-1185">Reference proteome</keyword>
<dbReference type="InterPro" id="IPR053139">
    <property type="entry name" value="Surface_bspA-like"/>
</dbReference>
<reference evidence="1" key="1">
    <citation type="submission" date="2023-06" db="EMBL/GenBank/DDBJ databases">
        <title>Survivors Of The Sea: Transcriptome response of Skeletonema marinoi to long-term dormancy.</title>
        <authorList>
            <person name="Pinder M.I.M."/>
            <person name="Kourtchenko O."/>
            <person name="Robertson E.K."/>
            <person name="Larsson T."/>
            <person name="Maumus F."/>
            <person name="Osuna-Cruz C.M."/>
            <person name="Vancaester E."/>
            <person name="Stenow R."/>
            <person name="Vandepoele K."/>
            <person name="Ploug H."/>
            <person name="Bruchert V."/>
            <person name="Godhe A."/>
            <person name="Topel M."/>
        </authorList>
    </citation>
    <scope>NUCLEOTIDE SEQUENCE</scope>
    <source>
        <strain evidence="1">R05AC</strain>
    </source>
</reference>
<dbReference type="EMBL" id="JATAAI010000052">
    <property type="protein sequence ID" value="KAK1733232.1"/>
    <property type="molecule type" value="Genomic_DNA"/>
</dbReference>